<evidence type="ECO:0000313" key="2">
    <source>
        <dbReference type="Proteomes" id="UP001596405"/>
    </source>
</evidence>
<dbReference type="PROSITE" id="PS00018">
    <property type="entry name" value="EF_HAND_1"/>
    <property type="match status" value="1"/>
</dbReference>
<dbReference type="EMBL" id="JBHSYQ010000009">
    <property type="protein sequence ID" value="MFC6999051.1"/>
    <property type="molecule type" value="Genomic_DNA"/>
</dbReference>
<dbReference type="InterPro" id="IPR018247">
    <property type="entry name" value="EF_Hand_1_Ca_BS"/>
</dbReference>
<protein>
    <recommendedName>
        <fullName evidence="3">EF-hand domain-containing protein</fullName>
    </recommendedName>
</protein>
<keyword evidence="2" id="KW-1185">Reference proteome</keyword>
<name>A0ABW2DMK3_9BACT</name>
<accession>A0ABW2DMK3</accession>
<dbReference type="Proteomes" id="UP001596405">
    <property type="component" value="Unassembled WGS sequence"/>
</dbReference>
<comment type="caution">
    <text evidence="1">The sequence shown here is derived from an EMBL/GenBank/DDBJ whole genome shotgun (WGS) entry which is preliminary data.</text>
</comment>
<evidence type="ECO:0008006" key="3">
    <source>
        <dbReference type="Google" id="ProtNLM"/>
    </source>
</evidence>
<gene>
    <name evidence="1" type="ORF">ACFQHR_15535</name>
</gene>
<proteinExistence type="predicted"/>
<organism evidence="1 2">
    <name type="scientific">Rufibacter roseus</name>
    <dbReference type="NCBI Taxonomy" id="1567108"/>
    <lineage>
        <taxon>Bacteria</taxon>
        <taxon>Pseudomonadati</taxon>
        <taxon>Bacteroidota</taxon>
        <taxon>Cytophagia</taxon>
        <taxon>Cytophagales</taxon>
        <taxon>Hymenobacteraceae</taxon>
        <taxon>Rufibacter</taxon>
    </lineage>
</organism>
<evidence type="ECO:0000313" key="1">
    <source>
        <dbReference type="EMBL" id="MFC6999051.1"/>
    </source>
</evidence>
<reference evidence="2" key="1">
    <citation type="journal article" date="2019" name="Int. J. Syst. Evol. Microbiol.">
        <title>The Global Catalogue of Microorganisms (GCM) 10K type strain sequencing project: providing services to taxonomists for standard genome sequencing and annotation.</title>
        <authorList>
            <consortium name="The Broad Institute Genomics Platform"/>
            <consortium name="The Broad Institute Genome Sequencing Center for Infectious Disease"/>
            <person name="Wu L."/>
            <person name="Ma J."/>
        </authorList>
    </citation>
    <scope>NUCLEOTIDE SEQUENCE [LARGE SCALE GENOMIC DNA]</scope>
    <source>
        <strain evidence="2">CGMCC 4.7393</strain>
    </source>
</reference>
<sequence>MKEIIKDINQGDILTFRAADGRYKVLLCTSTYKDKSPQNFTFAALTVDEQEKPTIQSIIESEFFGIGNRKNDYFKYSNKELEWMWTVHPEVKPFYIGSYGLTIWRKEFMRFRENFELIGNLEIVNNLDKNGSGSMNASDWDYLRDFFSGEYHPVLLNRGQKLFRIESIIKH</sequence>
<dbReference type="RefSeq" id="WP_153042314.1">
    <property type="nucleotide sequence ID" value="NZ_LRML01000031.1"/>
</dbReference>